<feature type="domain" description="VOC" evidence="1">
    <location>
        <begin position="4"/>
        <end position="120"/>
    </location>
</feature>
<dbReference type="AlphaFoldDB" id="A0A220MQY2"/>
<dbReference type="RefSeq" id="WP_088910840.1">
    <property type="nucleotide sequence ID" value="NZ_CP018145.1"/>
</dbReference>
<dbReference type="InterPro" id="IPR004360">
    <property type="entry name" value="Glyas_Fos-R_dOase_dom"/>
</dbReference>
<name>A0A220MQY2_9BACL</name>
<reference evidence="2 3" key="1">
    <citation type="submission" date="2016-11" db="EMBL/GenBank/DDBJ databases">
        <authorList>
            <person name="Jaros S."/>
            <person name="Januszkiewicz K."/>
            <person name="Wedrychowicz H."/>
        </authorList>
    </citation>
    <scope>NUCLEOTIDE SEQUENCE [LARGE SCALE GENOMIC DNA]</scope>
    <source>
        <strain evidence="2 3">NF2</strain>
    </source>
</reference>
<accession>A0A220MQY2</accession>
<dbReference type="PANTHER" id="PTHR36437:SF2">
    <property type="entry name" value="GLYOXALASE_BLEOMYCIN RESISTANCE PROTEIN_DIOXYGENASE"/>
    <property type="match status" value="1"/>
</dbReference>
<dbReference type="InterPro" id="IPR037523">
    <property type="entry name" value="VOC_core"/>
</dbReference>
<dbReference type="PROSITE" id="PS51819">
    <property type="entry name" value="VOC"/>
    <property type="match status" value="1"/>
</dbReference>
<evidence type="ECO:0000313" key="3">
    <source>
        <dbReference type="Proteomes" id="UP000197781"/>
    </source>
</evidence>
<evidence type="ECO:0000313" key="2">
    <source>
        <dbReference type="EMBL" id="ASJ57392.1"/>
    </source>
</evidence>
<dbReference type="EMBL" id="CP018145">
    <property type="protein sequence ID" value="ASJ57392.1"/>
    <property type="molecule type" value="Genomic_DNA"/>
</dbReference>
<dbReference type="Gene3D" id="3.10.180.10">
    <property type="entry name" value="2,3-Dihydroxybiphenyl 1,2-Dioxygenase, domain 1"/>
    <property type="match status" value="1"/>
</dbReference>
<dbReference type="KEGG" id="bfm:BP422_30100"/>
<dbReference type="PANTHER" id="PTHR36437">
    <property type="entry name" value="GLYOXALASE/BLEOMYCIN RESISTANCE PROTEIN/DIOXYGENASE"/>
    <property type="match status" value="1"/>
</dbReference>
<dbReference type="SUPFAM" id="SSF54593">
    <property type="entry name" value="Glyoxalase/Bleomycin resistance protein/Dihydroxybiphenyl dioxygenase"/>
    <property type="match status" value="1"/>
</dbReference>
<evidence type="ECO:0000259" key="1">
    <source>
        <dbReference type="PROSITE" id="PS51819"/>
    </source>
</evidence>
<protein>
    <recommendedName>
        <fullName evidence="1">VOC domain-containing protein</fullName>
    </recommendedName>
</protein>
<dbReference type="InterPro" id="IPR029068">
    <property type="entry name" value="Glyas_Bleomycin-R_OHBP_Dase"/>
</dbReference>
<gene>
    <name evidence="2" type="ORF">BP422_30100</name>
</gene>
<dbReference type="GeneID" id="61035147"/>
<sequence length="120" mass="13640">MITKMATVAVYVEDQQRAKVFWTEKVGFEVKQEHPMGPNSSWLEVGPAGAQTALVLYPKSMMSNWQEQKASIVFECTEIEKTYETMRANGVVFQGELNKMQWGTYATFQDEDGNSYLLKG</sequence>
<organism evidence="2 3">
    <name type="scientific">Brevibacillus formosus</name>
    <dbReference type="NCBI Taxonomy" id="54913"/>
    <lineage>
        <taxon>Bacteria</taxon>
        <taxon>Bacillati</taxon>
        <taxon>Bacillota</taxon>
        <taxon>Bacilli</taxon>
        <taxon>Bacillales</taxon>
        <taxon>Paenibacillaceae</taxon>
        <taxon>Brevibacillus</taxon>
    </lineage>
</organism>
<dbReference type="Proteomes" id="UP000197781">
    <property type="component" value="Chromosome"/>
</dbReference>
<proteinExistence type="predicted"/>
<dbReference type="Pfam" id="PF00903">
    <property type="entry name" value="Glyoxalase"/>
    <property type="match status" value="1"/>
</dbReference>